<comment type="caution">
    <text evidence="2">The sequence shown here is derived from an EMBL/GenBank/DDBJ whole genome shotgun (WGS) entry which is preliminary data.</text>
</comment>
<sequence>MGCFGGWGELVSGSSGTSEYEPEFDEWEDVDYNDDASSKDQRKRKCNDAIERNDDDVLEAKDDVLEDELHNMENIETSDEEKFKRHKEVDAQRAAAEQNSKVTTTYGNASEYEEPDANLDTPPTTDEEDNMILSRRNKKKRVKIDEHIDYKKLKWKVGMTFGMTFGTIHKFKQAVIRFGLAQGYDLTFSESDSKRRTFGAACRSGCKFKLYASWDKRRATYVVKTMNNHYEHAKLQAVEDLVGKDNTSTSGATSMVDVEAVHFLSQTSAGSSYLPQPSRD</sequence>
<evidence type="ECO:0000313" key="3">
    <source>
        <dbReference type="Proteomes" id="UP001153076"/>
    </source>
</evidence>
<dbReference type="AlphaFoldDB" id="A0A9Q1JIM4"/>
<evidence type="ECO:0008006" key="4">
    <source>
        <dbReference type="Google" id="ProtNLM"/>
    </source>
</evidence>
<keyword evidence="3" id="KW-1185">Reference proteome</keyword>
<accession>A0A9Q1JIM4</accession>
<dbReference type="EMBL" id="JAKOGI010001700">
    <property type="protein sequence ID" value="KAJ8424369.1"/>
    <property type="molecule type" value="Genomic_DNA"/>
</dbReference>
<feature type="compositionally biased region" description="Acidic residues" evidence="1">
    <location>
        <begin position="20"/>
        <end position="34"/>
    </location>
</feature>
<feature type="region of interest" description="Disordered" evidence="1">
    <location>
        <begin position="91"/>
        <end position="128"/>
    </location>
</feature>
<protein>
    <recommendedName>
        <fullName evidence="4">Transposase MuDR plant domain-containing protein</fullName>
    </recommendedName>
</protein>
<gene>
    <name evidence="2" type="ORF">Cgig2_007818</name>
</gene>
<feature type="compositionally biased region" description="Polar residues" evidence="1">
    <location>
        <begin position="97"/>
        <end position="108"/>
    </location>
</feature>
<evidence type="ECO:0000256" key="1">
    <source>
        <dbReference type="SAM" id="MobiDB-lite"/>
    </source>
</evidence>
<evidence type="ECO:0000313" key="2">
    <source>
        <dbReference type="EMBL" id="KAJ8424369.1"/>
    </source>
</evidence>
<organism evidence="2 3">
    <name type="scientific">Carnegiea gigantea</name>
    <dbReference type="NCBI Taxonomy" id="171969"/>
    <lineage>
        <taxon>Eukaryota</taxon>
        <taxon>Viridiplantae</taxon>
        <taxon>Streptophyta</taxon>
        <taxon>Embryophyta</taxon>
        <taxon>Tracheophyta</taxon>
        <taxon>Spermatophyta</taxon>
        <taxon>Magnoliopsida</taxon>
        <taxon>eudicotyledons</taxon>
        <taxon>Gunneridae</taxon>
        <taxon>Pentapetalae</taxon>
        <taxon>Caryophyllales</taxon>
        <taxon>Cactineae</taxon>
        <taxon>Cactaceae</taxon>
        <taxon>Cactoideae</taxon>
        <taxon>Echinocereeae</taxon>
        <taxon>Carnegiea</taxon>
    </lineage>
</organism>
<dbReference type="OrthoDB" id="1743623at2759"/>
<feature type="compositionally biased region" description="Basic and acidic residues" evidence="1">
    <location>
        <begin position="36"/>
        <end position="45"/>
    </location>
</feature>
<feature type="region of interest" description="Disordered" evidence="1">
    <location>
        <begin position="1"/>
        <end position="45"/>
    </location>
</feature>
<name>A0A9Q1JIM4_9CARY</name>
<reference evidence="2" key="1">
    <citation type="submission" date="2022-04" db="EMBL/GenBank/DDBJ databases">
        <title>Carnegiea gigantea Genome sequencing and assembly v2.</title>
        <authorList>
            <person name="Copetti D."/>
            <person name="Sanderson M.J."/>
            <person name="Burquez A."/>
            <person name="Wojciechowski M.F."/>
        </authorList>
    </citation>
    <scope>NUCLEOTIDE SEQUENCE</scope>
    <source>
        <strain evidence="2">SGP5-SGP5p</strain>
        <tissue evidence="2">Aerial part</tissue>
    </source>
</reference>
<dbReference type="Proteomes" id="UP001153076">
    <property type="component" value="Unassembled WGS sequence"/>
</dbReference>
<proteinExistence type="predicted"/>